<evidence type="ECO:0000313" key="6">
    <source>
        <dbReference type="Proteomes" id="UP000325440"/>
    </source>
</evidence>
<evidence type="ECO:0000259" key="4">
    <source>
        <dbReference type="Pfam" id="PF08241"/>
    </source>
</evidence>
<protein>
    <submittedName>
        <fullName evidence="5">Methyltransferase type 11,S-adenosyl-L-methionine-dependent methyltransferase</fullName>
    </submittedName>
</protein>
<accession>A0A5E4MPM3</accession>
<feature type="compositionally biased region" description="Low complexity" evidence="3">
    <location>
        <begin position="1321"/>
        <end position="1332"/>
    </location>
</feature>
<evidence type="ECO:0000256" key="1">
    <source>
        <dbReference type="ARBA" id="ARBA00022603"/>
    </source>
</evidence>
<dbReference type="PANTHER" id="PTHR13069">
    <property type="entry name" value="ALKYLATED DNA REPAIR PROTEIN ALKB HOMOLOG 8"/>
    <property type="match status" value="1"/>
</dbReference>
<feature type="compositionally biased region" description="Basic and acidic residues" evidence="3">
    <location>
        <begin position="493"/>
        <end position="505"/>
    </location>
</feature>
<keyword evidence="2 5" id="KW-0808">Transferase</keyword>
<dbReference type="InterPro" id="IPR029063">
    <property type="entry name" value="SAM-dependent_MTases_sf"/>
</dbReference>
<evidence type="ECO:0000313" key="5">
    <source>
        <dbReference type="EMBL" id="VVC32274.1"/>
    </source>
</evidence>
<feature type="region of interest" description="Disordered" evidence="3">
    <location>
        <begin position="578"/>
        <end position="617"/>
    </location>
</feature>
<feature type="compositionally biased region" description="Polar residues" evidence="3">
    <location>
        <begin position="1056"/>
        <end position="1066"/>
    </location>
</feature>
<dbReference type="GO" id="GO:0005737">
    <property type="term" value="C:cytoplasm"/>
    <property type="evidence" value="ECO:0007669"/>
    <property type="project" value="TreeGrafter"/>
</dbReference>
<gene>
    <name evidence="5" type="ORF">CINCED_3A020066</name>
</gene>
<dbReference type="GO" id="GO:0106335">
    <property type="term" value="F:tRNA (5-carboxymethyluridine(34)-5-O)-methyltransferase activity"/>
    <property type="evidence" value="ECO:0007669"/>
    <property type="project" value="TreeGrafter"/>
</dbReference>
<dbReference type="Gene3D" id="3.40.50.150">
    <property type="entry name" value="Vaccinia Virus protein VP39"/>
    <property type="match status" value="2"/>
</dbReference>
<feature type="region of interest" description="Disordered" evidence="3">
    <location>
        <begin position="1233"/>
        <end position="1271"/>
    </location>
</feature>
<organism evidence="5 6">
    <name type="scientific">Cinara cedri</name>
    <dbReference type="NCBI Taxonomy" id="506608"/>
    <lineage>
        <taxon>Eukaryota</taxon>
        <taxon>Metazoa</taxon>
        <taxon>Ecdysozoa</taxon>
        <taxon>Arthropoda</taxon>
        <taxon>Hexapoda</taxon>
        <taxon>Insecta</taxon>
        <taxon>Pterygota</taxon>
        <taxon>Neoptera</taxon>
        <taxon>Paraneoptera</taxon>
        <taxon>Hemiptera</taxon>
        <taxon>Sternorrhyncha</taxon>
        <taxon>Aphidomorpha</taxon>
        <taxon>Aphidoidea</taxon>
        <taxon>Aphididae</taxon>
        <taxon>Lachninae</taxon>
        <taxon>Cinara</taxon>
    </lineage>
</organism>
<name>A0A5E4MPM3_9HEMI</name>
<feature type="region of interest" description="Disordered" evidence="3">
    <location>
        <begin position="657"/>
        <end position="681"/>
    </location>
</feature>
<feature type="region of interest" description="Disordered" evidence="3">
    <location>
        <begin position="1314"/>
        <end position="1335"/>
    </location>
</feature>
<keyword evidence="1 5" id="KW-0489">Methyltransferase</keyword>
<dbReference type="GO" id="GO:0008757">
    <property type="term" value="F:S-adenosylmethionine-dependent methyltransferase activity"/>
    <property type="evidence" value="ECO:0007669"/>
    <property type="project" value="InterPro"/>
</dbReference>
<dbReference type="CDD" id="cd02440">
    <property type="entry name" value="AdoMet_MTases"/>
    <property type="match status" value="1"/>
</dbReference>
<feature type="compositionally biased region" description="Basic and acidic residues" evidence="3">
    <location>
        <begin position="1032"/>
        <end position="1042"/>
    </location>
</feature>
<dbReference type="GO" id="GO:0030488">
    <property type="term" value="P:tRNA methylation"/>
    <property type="evidence" value="ECO:0007669"/>
    <property type="project" value="TreeGrafter"/>
</dbReference>
<dbReference type="GO" id="GO:0005634">
    <property type="term" value="C:nucleus"/>
    <property type="evidence" value="ECO:0007669"/>
    <property type="project" value="TreeGrafter"/>
</dbReference>
<dbReference type="GO" id="GO:0002098">
    <property type="term" value="P:tRNA wobble uridine modification"/>
    <property type="evidence" value="ECO:0007669"/>
    <property type="project" value="TreeGrafter"/>
</dbReference>
<feature type="compositionally biased region" description="Basic and acidic residues" evidence="3">
    <location>
        <begin position="657"/>
        <end position="672"/>
    </location>
</feature>
<proteinExistence type="predicted"/>
<dbReference type="Pfam" id="PF08241">
    <property type="entry name" value="Methyltransf_11"/>
    <property type="match status" value="1"/>
</dbReference>
<dbReference type="Proteomes" id="UP000325440">
    <property type="component" value="Unassembled WGS sequence"/>
</dbReference>
<dbReference type="FunFam" id="3.40.50.150:FF:000195">
    <property type="entry name" value="Methyltransferase domain containing protein"/>
    <property type="match status" value="1"/>
</dbReference>
<feature type="region of interest" description="Disordered" evidence="3">
    <location>
        <begin position="1032"/>
        <end position="1080"/>
    </location>
</feature>
<sequence>MDRAADHLARSVELEKAYVHDTYQEMYNSRQKSKPWPKVTQFLHDLEPGSLVCDIGCGRGKYLSTNPLVFKVGVDRCLKVTEIARSQESEVLVCDNLTLPFKDCSLDAVLSIAVIHHFSTTERRICALRELARVLRIGGRIIITVWAMERRHRKFESQDVLMPWHKPCRNLGSESTEFSTTTTTSDEEYFSTRKKSNSDSITSSKICCERRIRRKEQSYWRKGIASSPSSSSLSSPANETCYSFVRKAIQKLAGSTKRGKVIAKPWFSNSWATLSGSELPVLRSDPEGCEACNEDVQNVPIELRRMEDSPDLIPIFNRTATHKSKSLSDIKISSEKRMIRSRSSIPELEKSMPLTVSKPKLVKQKASLCDEDAEEDRDKATDMKDLVNKLPQFDVGSGSKRYKYKSNEIQQRSMNEELMSVERLKEKEIMQKNIQRQASLNEELIYKTRTLESIKDTLQLLKSGFTKTFKNPSSQVSDNIKSGISRMLGYKEGTEEKVSEEKKIEMPVPALVTTSCCDGRRSSREDGSSEDSSKDSLQSDASMDSEDSLSSLASVIFVNTSGGSDKICSPPLIDQQARTAPCTPTAKSQSQYRSSSHPNTPKTAPIQPSHFKLPARFNSQNGNEPYQLNLSTEQAVEDVLKPIKLSPVKTAIEMKLKREQERDQEQERRDVCEGGDQNVRPKEKISAERLKQIQDLLLSTKPVTGRNRLPKADRTFSGLRGRYFIKTVEETFHPEIDDIDSDFESSSSDSVSSVISVVIDDERRTTDAEFEDPTDIEISIEPEKEKIFPIDSALDALRGVSSKEYIISKGHIVSKREIIAKEDNISNEAVISDRDCISKGGSITKVDNTPKQDVIFKRHNITSKIDNITSYSIPKEDVIFKGYVVSKRDSIAKGDNISKESVISEGDSISRGDNIPTKESDIFEGDSFSKEDKMFKEIIVSKQDSVTKEDIISKERIISKTDSILQGNIGPKCDIIPKVDIISKKVIIPKVDIIPKEVITPKMEIIPKEDIIPKEFNIPKVNIITKEDIIPKEDLSSKEDQPSHTNRWSLQEHPNKGTQVRNSHSLGSIPKHKKASKCSKDELSDLPETWDEECQKHLVDFAERLNKELRAAIDTKSEGNHKKACDEVVDSPEKVELMQCFQKYVGKDDLLLSEPSSSDGHLEDEPLDYHRIEILAGSEVPRRPSISIETQDSVDKVLRSREGFRSRHYRVSVDSAEDRHASLELECDSKRDTVSSSHTSLLRPGNSLESNDTVDTHTTTQSSTSLTSWSDCSKDTRFADRRQARCDGRSSSEETDPRRAAVLVRQHAAIETQEMLKSDDTSLSTSQESLSENGGGAKTYHRYYHVFRQGELDQLIEKHADNLHIISSYYDQSNWCVIAEKVQVWTI</sequence>
<evidence type="ECO:0000256" key="2">
    <source>
        <dbReference type="ARBA" id="ARBA00022679"/>
    </source>
</evidence>
<feature type="compositionally biased region" description="Polar residues" evidence="3">
    <location>
        <begin position="585"/>
        <end position="602"/>
    </location>
</feature>
<dbReference type="InterPro" id="IPR051422">
    <property type="entry name" value="AlkB_tRNA_MeTrf/Diox"/>
</dbReference>
<dbReference type="InterPro" id="IPR013216">
    <property type="entry name" value="Methyltransf_11"/>
</dbReference>
<feature type="compositionally biased region" description="Basic and acidic residues" evidence="3">
    <location>
        <begin position="518"/>
        <end position="534"/>
    </location>
</feature>
<dbReference type="GO" id="GO:0000049">
    <property type="term" value="F:tRNA binding"/>
    <property type="evidence" value="ECO:0007669"/>
    <property type="project" value="TreeGrafter"/>
</dbReference>
<dbReference type="PANTHER" id="PTHR13069:SF37">
    <property type="entry name" value="FIRE DANCER"/>
    <property type="match status" value="1"/>
</dbReference>
<dbReference type="OrthoDB" id="271595at2759"/>
<dbReference type="SUPFAM" id="SSF53335">
    <property type="entry name" value="S-adenosyl-L-methionine-dependent methyltransferases"/>
    <property type="match status" value="1"/>
</dbReference>
<feature type="region of interest" description="Disordered" evidence="3">
    <location>
        <begin position="493"/>
        <end position="545"/>
    </location>
</feature>
<feature type="domain" description="Methyltransferase type 11" evidence="4">
    <location>
        <begin position="54"/>
        <end position="143"/>
    </location>
</feature>
<reference evidence="5 6" key="1">
    <citation type="submission" date="2019-08" db="EMBL/GenBank/DDBJ databases">
        <authorList>
            <person name="Alioto T."/>
            <person name="Alioto T."/>
            <person name="Gomez Garrido J."/>
        </authorList>
    </citation>
    <scope>NUCLEOTIDE SEQUENCE [LARGE SCALE GENOMIC DNA]</scope>
</reference>
<dbReference type="EMBL" id="CABPRJ010000954">
    <property type="protein sequence ID" value="VVC32274.1"/>
    <property type="molecule type" value="Genomic_DNA"/>
</dbReference>
<feature type="compositionally biased region" description="Low complexity" evidence="3">
    <location>
        <begin position="1250"/>
        <end position="1271"/>
    </location>
</feature>
<keyword evidence="6" id="KW-1185">Reference proteome</keyword>
<evidence type="ECO:0000256" key="3">
    <source>
        <dbReference type="SAM" id="MobiDB-lite"/>
    </source>
</evidence>